<name>A0A5J4YQ13_PORPP</name>
<keyword evidence="2" id="KW-1185">Reference proteome</keyword>
<dbReference type="Proteomes" id="UP000324585">
    <property type="component" value="Unassembled WGS sequence"/>
</dbReference>
<evidence type="ECO:0000313" key="1">
    <source>
        <dbReference type="EMBL" id="KAA8493388.1"/>
    </source>
</evidence>
<organism evidence="1 2">
    <name type="scientific">Porphyridium purpureum</name>
    <name type="common">Red alga</name>
    <name type="synonym">Porphyridium cruentum</name>
    <dbReference type="NCBI Taxonomy" id="35688"/>
    <lineage>
        <taxon>Eukaryota</taxon>
        <taxon>Rhodophyta</taxon>
        <taxon>Bangiophyceae</taxon>
        <taxon>Porphyridiales</taxon>
        <taxon>Porphyridiaceae</taxon>
        <taxon>Porphyridium</taxon>
    </lineage>
</organism>
<reference evidence="2" key="1">
    <citation type="journal article" date="2019" name="Nat. Commun.">
        <title>Expansion of phycobilisome linker gene families in mesophilic red algae.</title>
        <authorList>
            <person name="Lee J."/>
            <person name="Kim D."/>
            <person name="Bhattacharya D."/>
            <person name="Yoon H.S."/>
        </authorList>
    </citation>
    <scope>NUCLEOTIDE SEQUENCE [LARGE SCALE GENOMIC DNA]</scope>
    <source>
        <strain evidence="2">CCMP 1328</strain>
    </source>
</reference>
<comment type="caution">
    <text evidence="1">The sequence shown here is derived from an EMBL/GenBank/DDBJ whole genome shotgun (WGS) entry which is preliminary data.</text>
</comment>
<accession>A0A5J4YQ13</accession>
<dbReference type="EMBL" id="VRMN01000007">
    <property type="protein sequence ID" value="KAA8493388.1"/>
    <property type="molecule type" value="Genomic_DNA"/>
</dbReference>
<sequence length="104" mass="11796">MYPGALMCKILKSEPAIGRKRSSTPPSLKMDICIAAAQVRAMKQGSFSLRKYGSRKPSINYHHKLATERPERPWSSRAKSWRKSFRSSRLNLSWSVNISADQSV</sequence>
<proteinExistence type="predicted"/>
<dbReference type="AlphaFoldDB" id="A0A5J4YQ13"/>
<protein>
    <submittedName>
        <fullName evidence="1">Uncharacterized protein</fullName>
    </submittedName>
</protein>
<evidence type="ECO:0000313" key="2">
    <source>
        <dbReference type="Proteomes" id="UP000324585"/>
    </source>
</evidence>
<gene>
    <name evidence="1" type="ORF">FVE85_8833</name>
</gene>